<feature type="chain" id="PRO_5042050241" evidence="1">
    <location>
        <begin position="17"/>
        <end position="317"/>
    </location>
</feature>
<evidence type="ECO:0000313" key="2">
    <source>
        <dbReference type="EMBL" id="WOO84379.1"/>
    </source>
</evidence>
<keyword evidence="3" id="KW-1185">Reference proteome</keyword>
<dbReference type="RefSeq" id="XP_062630405.1">
    <property type="nucleotide sequence ID" value="XM_062774421.1"/>
</dbReference>
<accession>A0AAF0YG30</accession>
<evidence type="ECO:0000256" key="1">
    <source>
        <dbReference type="SAM" id="SignalP"/>
    </source>
</evidence>
<proteinExistence type="predicted"/>
<dbReference type="AlphaFoldDB" id="A0AAF0YG30"/>
<dbReference type="Proteomes" id="UP000827549">
    <property type="component" value="Chromosome 6"/>
</dbReference>
<name>A0AAF0YG30_9TREE</name>
<reference evidence="2" key="1">
    <citation type="submission" date="2023-10" db="EMBL/GenBank/DDBJ databases">
        <authorList>
            <person name="Noh H."/>
        </authorList>
    </citation>
    <scope>NUCLEOTIDE SEQUENCE</scope>
    <source>
        <strain evidence="2">DUCC4014</strain>
    </source>
</reference>
<gene>
    <name evidence="2" type="ORF">LOC62_06G007902</name>
</gene>
<feature type="signal peptide" evidence="1">
    <location>
        <begin position="1"/>
        <end position="16"/>
    </location>
</feature>
<organism evidence="2 3">
    <name type="scientific">Vanrija pseudolonga</name>
    <dbReference type="NCBI Taxonomy" id="143232"/>
    <lineage>
        <taxon>Eukaryota</taxon>
        <taxon>Fungi</taxon>
        <taxon>Dikarya</taxon>
        <taxon>Basidiomycota</taxon>
        <taxon>Agaricomycotina</taxon>
        <taxon>Tremellomycetes</taxon>
        <taxon>Trichosporonales</taxon>
        <taxon>Trichosporonaceae</taxon>
        <taxon>Vanrija</taxon>
    </lineage>
</organism>
<evidence type="ECO:0000313" key="3">
    <source>
        <dbReference type="Proteomes" id="UP000827549"/>
    </source>
</evidence>
<keyword evidence="1" id="KW-0732">Signal</keyword>
<sequence length="317" mass="33519">MRYLLALVAAFLPAIGARVLDASVSALSAPAPAAQVLASGANNTIPMPPQGIYPFIIGCPIFQLTPTVLGPPSQTWNMTFSEIDSSKFVPGMIGLGQAQYSTTKNGTGTSGASVTVWFVGTGISILGSAGFFDVFDWRIDGGDATNPVGSNSGNQDVGFGWAAEVAWARGLDWGLHNATVVVQTTEKGVVLREVMIQTGIQGAFLTDTPSDKQRLTLAAVDGTGPSTSVAVTGKWEPFTPDEGDTPFPPSGYTVLRTNATGSLRYVLPKNTTYVEVWGSTGYQFSTYSVTLYPPPPFNPPVLNFSASTAYYVPYYML</sequence>
<dbReference type="Gene3D" id="2.60.120.260">
    <property type="entry name" value="Galactose-binding domain-like"/>
    <property type="match status" value="1"/>
</dbReference>
<dbReference type="EMBL" id="CP086719">
    <property type="protein sequence ID" value="WOO84379.1"/>
    <property type="molecule type" value="Genomic_DNA"/>
</dbReference>
<dbReference type="GeneID" id="87811072"/>
<protein>
    <submittedName>
        <fullName evidence="2">Uncharacterized protein</fullName>
    </submittedName>
</protein>